<feature type="chain" id="PRO_5032887192" evidence="1">
    <location>
        <begin position="22"/>
        <end position="633"/>
    </location>
</feature>
<dbReference type="AlphaFoldDB" id="A0A845AD99"/>
<gene>
    <name evidence="2" type="ORF">GRI58_05270</name>
</gene>
<dbReference type="SUPFAM" id="SSF52266">
    <property type="entry name" value="SGNH hydrolase"/>
    <property type="match status" value="1"/>
</dbReference>
<dbReference type="PANTHER" id="PTHR22901:SF0">
    <property type="entry name" value="SIALATE O-ACETYLESTERASE"/>
    <property type="match status" value="1"/>
</dbReference>
<dbReference type="InterPro" id="IPR036514">
    <property type="entry name" value="SGNH_hydro_sf"/>
</dbReference>
<dbReference type="GO" id="GO:0005975">
    <property type="term" value="P:carbohydrate metabolic process"/>
    <property type="evidence" value="ECO:0007669"/>
    <property type="project" value="TreeGrafter"/>
</dbReference>
<evidence type="ECO:0000256" key="1">
    <source>
        <dbReference type="SAM" id="SignalP"/>
    </source>
</evidence>
<protein>
    <submittedName>
        <fullName evidence="2">Sialate O-acetylesterase</fullName>
    </submittedName>
</protein>
<reference evidence="2 3" key="1">
    <citation type="submission" date="2019-12" db="EMBL/GenBank/DDBJ databases">
        <title>Genomic-based taxomic classification of the family Erythrobacteraceae.</title>
        <authorList>
            <person name="Xu L."/>
        </authorList>
    </citation>
    <scope>NUCLEOTIDE SEQUENCE [LARGE SCALE GENOMIC DNA]</scope>
    <source>
        <strain evidence="2 3">KEMB 9005-328</strain>
    </source>
</reference>
<accession>A0A845AD99</accession>
<evidence type="ECO:0000313" key="3">
    <source>
        <dbReference type="Proteomes" id="UP000439780"/>
    </source>
</evidence>
<dbReference type="Gene3D" id="2.60.40.10">
    <property type="entry name" value="Immunoglobulins"/>
    <property type="match status" value="1"/>
</dbReference>
<sequence length="633" mass="67419">MRKSIWFLSGIAIAFSTTALATPSLDASYGDHMVLQRGQPILIGGTAAPGAKISGTLGSVTATSTADNAGNFTLTFPARDASAVPITLSVTDGSGTITASDILIGDVWLCSGQSNMEYTLERSDGGALAVQNSADPQLRILAVPKSSIPEPSRNFGKPASWAAASPATVPDFSAACFYMTQQLRAKLGIPIGAVGSYWGGSQIRAWMSSPSATKLYGADQMALLHRYAKNPLDAVTAFAPEWEKWWKGKTGGEPWRNPASIDWQPVPKISPWGEWAGTPLAKNTVGNVLLRHTVDLTKQEASADGTLSIGIIDDGDMTFVNGHPVGDTFSWDSERHYRVPASYLHAGTNEILVVASNSWGEGGFQSPADHLNFVIEGGKTIPLSSGWQFAVAKTSEMPPHSPWDQIAGIGVMHNGMIAPLGPMRFKGGAWYQGESDAGIPGYAGKLSELFAGWRRQFGNQMKMLVVQLPNYGERSDHPVASGWAQIRDDERTAVAADDNAALVSVIDIGRFDELHPPDKLDVGKRLALAAEGEAMPMPTAVRSGEGKIVITFDGIEGGLHAFSGDHPLAVELCGLDQPSCRYATATINGDSLQIADDGKPATRVRYAWSDAPIVNLYDGRGLPVPGFEMKISR</sequence>
<proteinExistence type="predicted"/>
<dbReference type="InterPro" id="IPR008979">
    <property type="entry name" value="Galactose-bd-like_sf"/>
</dbReference>
<dbReference type="GO" id="GO:0001681">
    <property type="term" value="F:sialate O-acetylesterase activity"/>
    <property type="evidence" value="ECO:0007669"/>
    <property type="project" value="InterPro"/>
</dbReference>
<dbReference type="PANTHER" id="PTHR22901">
    <property type="entry name" value="SIALATE O-ACETYLESTERASE"/>
    <property type="match status" value="1"/>
</dbReference>
<dbReference type="Proteomes" id="UP000439780">
    <property type="component" value="Unassembled WGS sequence"/>
</dbReference>
<feature type="signal peptide" evidence="1">
    <location>
        <begin position="1"/>
        <end position="21"/>
    </location>
</feature>
<dbReference type="SUPFAM" id="SSF49785">
    <property type="entry name" value="Galactose-binding domain-like"/>
    <property type="match status" value="1"/>
</dbReference>
<organism evidence="2 3">
    <name type="scientific">Qipengyuania algicida</name>
    <dbReference type="NCBI Taxonomy" id="1836209"/>
    <lineage>
        <taxon>Bacteria</taxon>
        <taxon>Pseudomonadati</taxon>
        <taxon>Pseudomonadota</taxon>
        <taxon>Alphaproteobacteria</taxon>
        <taxon>Sphingomonadales</taxon>
        <taxon>Erythrobacteraceae</taxon>
        <taxon>Qipengyuania</taxon>
    </lineage>
</organism>
<keyword evidence="1" id="KW-0732">Signal</keyword>
<name>A0A845AD99_9SPHN</name>
<dbReference type="EMBL" id="WTYA01000003">
    <property type="protein sequence ID" value="MXP28230.1"/>
    <property type="molecule type" value="Genomic_DNA"/>
</dbReference>
<keyword evidence="3" id="KW-1185">Reference proteome</keyword>
<evidence type="ECO:0000313" key="2">
    <source>
        <dbReference type="EMBL" id="MXP28230.1"/>
    </source>
</evidence>
<dbReference type="Gene3D" id="3.40.50.1110">
    <property type="entry name" value="SGNH hydrolase"/>
    <property type="match status" value="2"/>
</dbReference>
<comment type="caution">
    <text evidence="2">The sequence shown here is derived from an EMBL/GenBank/DDBJ whole genome shotgun (WGS) entry which is preliminary data.</text>
</comment>
<dbReference type="OrthoDB" id="9795554at2"/>
<dbReference type="InterPro" id="IPR039329">
    <property type="entry name" value="SIAE"/>
</dbReference>
<dbReference type="InterPro" id="IPR013783">
    <property type="entry name" value="Ig-like_fold"/>
</dbReference>